<comment type="similarity">
    <text evidence="1">Belongs to the PhzF family.</text>
</comment>
<dbReference type="PANTHER" id="PTHR13774:SF39">
    <property type="entry name" value="BIOSYNTHESIS PROTEIN, PUTATIVE-RELATED"/>
    <property type="match status" value="1"/>
</dbReference>
<dbReference type="PANTHER" id="PTHR13774">
    <property type="entry name" value="PHENAZINE BIOSYNTHESIS PROTEIN"/>
    <property type="match status" value="1"/>
</dbReference>
<organism evidence="3 4">
    <name type="scientific">Staphylococcus casei</name>
    <dbReference type="NCBI Taxonomy" id="201828"/>
    <lineage>
        <taxon>Bacteria</taxon>
        <taxon>Bacillati</taxon>
        <taxon>Bacillota</taxon>
        <taxon>Bacilli</taxon>
        <taxon>Bacillales</taxon>
        <taxon>Staphylococcaceae</taxon>
        <taxon>Staphylococcus</taxon>
    </lineage>
</organism>
<proteinExistence type="inferred from homology"/>
<dbReference type="SUPFAM" id="SSF54506">
    <property type="entry name" value="Diaminopimelate epimerase-like"/>
    <property type="match status" value="1"/>
</dbReference>
<protein>
    <submittedName>
        <fullName evidence="3">PhzF family phenazine biosynthesis isomerase</fullName>
    </submittedName>
</protein>
<dbReference type="EMBL" id="CP133006">
    <property type="protein sequence ID" value="WZG10601.1"/>
    <property type="molecule type" value="Genomic_DNA"/>
</dbReference>
<dbReference type="GO" id="GO:0016853">
    <property type="term" value="F:isomerase activity"/>
    <property type="evidence" value="ECO:0007669"/>
    <property type="project" value="UniProtKB-KW"/>
</dbReference>
<sequence length="285" mass="31686">MDVSMVQTTVFALTESGGNPCPVVLNADNLSIQQMKSIAKAQGVEVGFIRASEYDDCDFQFRYFVPNNEMEMCVHATIACATVLVQQHKVHKNKLLIETLAGKILLVIHKNNGRIMIEVEQLLPKIAAVSPTKAEVANVLNINIEDIDDFPIKSISTSRYKTLVKLKSNDVLQALRPDFEKLWKLCDQYQSTGFYPFTQSTHKQNAFSARQFPNNTGYNEDPATGVAASALGIYLELFDLVNVQGDNIYITQGEAIKRHSEIMVKSKITQSNTLQNSVLGEAVIL</sequence>
<dbReference type="Pfam" id="PF02567">
    <property type="entry name" value="PhzC-PhzF"/>
    <property type="match status" value="1"/>
</dbReference>
<reference evidence="3 4" key="1">
    <citation type="journal article" date="2024" name="ISME J.">
        <title>Staphylococcus epidermidis bacteriocin A37 kills natural competitors with a unique mechanism of action.</title>
        <authorList>
            <person name="Puls J.S."/>
            <person name="Winnerling B."/>
            <person name="Power J.J."/>
            <person name="Kruger A.M."/>
            <person name="Brajtenbach D."/>
            <person name="Johnson M."/>
            <person name="Bilici K."/>
            <person name="Camus L."/>
            <person name="Fliesswasser T."/>
            <person name="Schneider T."/>
            <person name="Sahl H.G."/>
            <person name="Ghosal D."/>
            <person name="Kubitscheck U."/>
            <person name="Heilbronner S."/>
            <person name="Grein F."/>
        </authorList>
    </citation>
    <scope>NUCLEOTIDE SEQUENCE [LARGE SCALE GENOMIC DNA]</scope>
    <source>
        <strain evidence="3 4">SCK7</strain>
    </source>
</reference>
<gene>
    <name evidence="3" type="ORF">SHJJP9002_002631</name>
</gene>
<dbReference type="RefSeq" id="WP_069824533.1">
    <property type="nucleotide sequence ID" value="NZ_CP133006.1"/>
</dbReference>
<dbReference type="NCBIfam" id="TIGR00654">
    <property type="entry name" value="PhzF_family"/>
    <property type="match status" value="1"/>
</dbReference>
<evidence type="ECO:0000256" key="1">
    <source>
        <dbReference type="ARBA" id="ARBA00008270"/>
    </source>
</evidence>
<keyword evidence="2 3" id="KW-0413">Isomerase</keyword>
<evidence type="ECO:0000313" key="4">
    <source>
        <dbReference type="Proteomes" id="UP001468345"/>
    </source>
</evidence>
<dbReference type="PIRSF" id="PIRSF016184">
    <property type="entry name" value="PhzC_PhzF"/>
    <property type="match status" value="1"/>
</dbReference>
<name>A0ABZ2WEY2_9STAP</name>
<dbReference type="InterPro" id="IPR003719">
    <property type="entry name" value="Phenazine_PhzF-like"/>
</dbReference>
<keyword evidence="4" id="KW-1185">Reference proteome</keyword>
<evidence type="ECO:0000256" key="2">
    <source>
        <dbReference type="ARBA" id="ARBA00023235"/>
    </source>
</evidence>
<evidence type="ECO:0000313" key="3">
    <source>
        <dbReference type="EMBL" id="WZG10601.1"/>
    </source>
</evidence>
<accession>A0ABZ2WEY2</accession>
<dbReference type="Proteomes" id="UP001468345">
    <property type="component" value="Chromosome"/>
</dbReference>
<dbReference type="Gene3D" id="3.10.310.10">
    <property type="entry name" value="Diaminopimelate Epimerase, Chain A, domain 1"/>
    <property type="match status" value="2"/>
</dbReference>